<keyword evidence="4 9" id="KW-0460">Magnesium</keyword>
<dbReference type="GO" id="GO:0009228">
    <property type="term" value="P:thiamine biosynthetic process"/>
    <property type="evidence" value="ECO:0007669"/>
    <property type="project" value="UniProtKB-KW"/>
</dbReference>
<dbReference type="GO" id="GO:0009229">
    <property type="term" value="P:thiamine diphosphate biosynthetic process"/>
    <property type="evidence" value="ECO:0007669"/>
    <property type="project" value="UniProtKB-UniRule"/>
</dbReference>
<reference evidence="13 14" key="1">
    <citation type="submission" date="2018-06" db="EMBL/GenBank/DDBJ databases">
        <authorList>
            <person name="Strepis N."/>
        </authorList>
    </citation>
    <scope>NUCLEOTIDE SEQUENCE [LARGE SCALE GENOMIC DNA]</scope>
    <source>
        <strain evidence="13">LUCI</strain>
    </source>
</reference>
<keyword evidence="5 9" id="KW-0784">Thiamine biosynthesis</keyword>
<feature type="binding site" evidence="9">
    <location>
        <position position="74"/>
    </location>
    <ligand>
        <name>Mg(2+)</name>
        <dbReference type="ChEBI" id="CHEBI:18420"/>
    </ligand>
</feature>
<organism evidence="13 14">
    <name type="scientific">Lucifera butyrica</name>
    <dbReference type="NCBI Taxonomy" id="1351585"/>
    <lineage>
        <taxon>Bacteria</taxon>
        <taxon>Bacillati</taxon>
        <taxon>Bacillota</taxon>
        <taxon>Negativicutes</taxon>
        <taxon>Veillonellales</taxon>
        <taxon>Veillonellaceae</taxon>
        <taxon>Lucifera</taxon>
    </lineage>
</organism>
<feature type="binding site" evidence="9">
    <location>
        <begin position="138"/>
        <end position="140"/>
    </location>
    <ligand>
        <name>2-[(2R,5Z)-2-carboxy-4-methylthiazol-5(2H)-ylidene]ethyl phosphate</name>
        <dbReference type="ChEBI" id="CHEBI:62899"/>
    </ligand>
</feature>
<dbReference type="NCBIfam" id="TIGR00693">
    <property type="entry name" value="thiE"/>
    <property type="match status" value="1"/>
</dbReference>
<dbReference type="RefSeq" id="WP_122627921.1">
    <property type="nucleotide sequence ID" value="NZ_UPPP01000070.1"/>
</dbReference>
<dbReference type="GO" id="GO:0005737">
    <property type="term" value="C:cytoplasm"/>
    <property type="evidence" value="ECO:0007669"/>
    <property type="project" value="TreeGrafter"/>
</dbReference>
<keyword evidence="2 9" id="KW-0808">Transferase</keyword>
<feature type="binding site" evidence="9">
    <location>
        <position position="112"/>
    </location>
    <ligand>
        <name>4-amino-2-methyl-5-(diphosphooxymethyl)pyrimidine</name>
        <dbReference type="ChEBI" id="CHEBI:57841"/>
    </ligand>
</feature>
<comment type="catalytic activity">
    <reaction evidence="8 9 10">
        <text>2-[(2R,5Z)-2-carboxy-4-methylthiazol-5(2H)-ylidene]ethyl phosphate + 4-amino-2-methyl-5-(diphosphooxymethyl)pyrimidine + 2 H(+) = thiamine phosphate + CO2 + diphosphate</text>
        <dbReference type="Rhea" id="RHEA:47844"/>
        <dbReference type="ChEBI" id="CHEBI:15378"/>
        <dbReference type="ChEBI" id="CHEBI:16526"/>
        <dbReference type="ChEBI" id="CHEBI:33019"/>
        <dbReference type="ChEBI" id="CHEBI:37575"/>
        <dbReference type="ChEBI" id="CHEBI:57841"/>
        <dbReference type="ChEBI" id="CHEBI:62899"/>
        <dbReference type="EC" id="2.5.1.3"/>
    </reaction>
</comment>
<dbReference type="PANTHER" id="PTHR20857">
    <property type="entry name" value="THIAMINE-PHOSPHATE PYROPHOSPHORYLASE"/>
    <property type="match status" value="1"/>
</dbReference>
<comment type="catalytic activity">
    <reaction evidence="6 9 10">
        <text>4-methyl-5-(2-phosphooxyethyl)-thiazole + 4-amino-2-methyl-5-(diphosphooxymethyl)pyrimidine + H(+) = thiamine phosphate + diphosphate</text>
        <dbReference type="Rhea" id="RHEA:22328"/>
        <dbReference type="ChEBI" id="CHEBI:15378"/>
        <dbReference type="ChEBI" id="CHEBI:33019"/>
        <dbReference type="ChEBI" id="CHEBI:37575"/>
        <dbReference type="ChEBI" id="CHEBI:57841"/>
        <dbReference type="ChEBI" id="CHEBI:58296"/>
        <dbReference type="EC" id="2.5.1.3"/>
    </reaction>
</comment>
<evidence type="ECO:0000256" key="1">
    <source>
        <dbReference type="ARBA" id="ARBA00005165"/>
    </source>
</evidence>
<dbReference type="Pfam" id="PF02581">
    <property type="entry name" value="TMP-TENI"/>
    <property type="match status" value="1"/>
</dbReference>
<feature type="domain" description="Thiamine phosphate synthase/TenI" evidence="12">
    <location>
        <begin position="11"/>
        <end position="191"/>
    </location>
</feature>
<protein>
    <recommendedName>
        <fullName evidence="9">Thiamine-phosphate synthase</fullName>
        <shortName evidence="9">TP synthase</shortName>
        <shortName evidence="9">TPS</shortName>
        <ecNumber evidence="9">2.5.1.3</ecNumber>
    </recommendedName>
    <alternativeName>
        <fullName evidence="9">Thiamine-phosphate pyrophosphorylase</fullName>
        <shortName evidence="9">TMP pyrophosphorylase</shortName>
        <shortName evidence="9">TMP-PPase</shortName>
    </alternativeName>
</protein>
<dbReference type="EC" id="2.5.1.3" evidence="9"/>
<dbReference type="GO" id="GO:0000287">
    <property type="term" value="F:magnesium ion binding"/>
    <property type="evidence" value="ECO:0007669"/>
    <property type="project" value="UniProtKB-UniRule"/>
</dbReference>
<evidence type="ECO:0000256" key="7">
    <source>
        <dbReference type="ARBA" id="ARBA00047851"/>
    </source>
</evidence>
<dbReference type="InterPro" id="IPR034291">
    <property type="entry name" value="TMP_synthase"/>
</dbReference>
<dbReference type="OrthoDB" id="9812206at2"/>
<comment type="catalytic activity">
    <reaction evidence="7 9 10">
        <text>2-(2-carboxy-4-methylthiazol-5-yl)ethyl phosphate + 4-amino-2-methyl-5-(diphosphooxymethyl)pyrimidine + 2 H(+) = thiamine phosphate + CO2 + diphosphate</text>
        <dbReference type="Rhea" id="RHEA:47848"/>
        <dbReference type="ChEBI" id="CHEBI:15378"/>
        <dbReference type="ChEBI" id="CHEBI:16526"/>
        <dbReference type="ChEBI" id="CHEBI:33019"/>
        <dbReference type="ChEBI" id="CHEBI:37575"/>
        <dbReference type="ChEBI" id="CHEBI:57841"/>
        <dbReference type="ChEBI" id="CHEBI:62890"/>
        <dbReference type="EC" id="2.5.1.3"/>
    </reaction>
</comment>
<keyword evidence="14" id="KW-1185">Reference proteome</keyword>
<feature type="binding site" evidence="9">
    <location>
        <position position="73"/>
    </location>
    <ligand>
        <name>4-amino-2-methyl-5-(diphosphooxymethyl)pyrimidine</name>
        <dbReference type="ChEBI" id="CHEBI:57841"/>
    </ligand>
</feature>
<feature type="binding site" evidence="9">
    <location>
        <position position="141"/>
    </location>
    <ligand>
        <name>4-amino-2-methyl-5-(diphosphooxymethyl)pyrimidine</name>
        <dbReference type="ChEBI" id="CHEBI:57841"/>
    </ligand>
</feature>
<keyword evidence="3 9" id="KW-0479">Metal-binding</keyword>
<evidence type="ECO:0000256" key="5">
    <source>
        <dbReference type="ARBA" id="ARBA00022977"/>
    </source>
</evidence>
<evidence type="ECO:0000256" key="8">
    <source>
        <dbReference type="ARBA" id="ARBA00047883"/>
    </source>
</evidence>
<evidence type="ECO:0000256" key="3">
    <source>
        <dbReference type="ARBA" id="ARBA00022723"/>
    </source>
</evidence>
<dbReference type="GO" id="GO:0004789">
    <property type="term" value="F:thiamine-phosphate diphosphorylase activity"/>
    <property type="evidence" value="ECO:0007669"/>
    <property type="project" value="UniProtKB-UniRule"/>
</dbReference>
<evidence type="ECO:0000313" key="13">
    <source>
        <dbReference type="EMBL" id="VBB06971.1"/>
    </source>
</evidence>
<sequence>MVCKSGIDYSLYLVTDRQLLAGKDLLATVEQAIRGGVTLVQLREKELCTREFYHWAQRLKTVTDTYGIPLIINDRADIALAVDADGLHVGQEDMPLSVARQILGTEKIIGVSVSSVEEALAAQAGGADYLGVGAIFATATKRDADSVSLPGLQRIKEQTRLPVVAIGGIQAANVRRVMETGVDGAAVVSAVIAASDPYGAALTLTRRIKEC</sequence>
<dbReference type="Proteomes" id="UP000277811">
    <property type="component" value="Unassembled WGS sequence"/>
</dbReference>
<gene>
    <name evidence="9" type="primary">thiE</name>
    <name evidence="13" type="ORF">LUCI_2215</name>
</gene>
<feature type="binding site" evidence="9">
    <location>
        <begin position="188"/>
        <end position="189"/>
    </location>
    <ligand>
        <name>2-[(2R,5Z)-2-carboxy-4-methylthiazol-5(2H)-ylidene]ethyl phosphate</name>
        <dbReference type="ChEBI" id="CHEBI:62899"/>
    </ligand>
</feature>
<proteinExistence type="inferred from homology"/>
<dbReference type="CDD" id="cd00564">
    <property type="entry name" value="TMP_TenI"/>
    <property type="match status" value="1"/>
</dbReference>
<feature type="binding site" evidence="9">
    <location>
        <position position="168"/>
    </location>
    <ligand>
        <name>2-[(2R,5Z)-2-carboxy-4-methylthiazol-5(2H)-ylidene]ethyl phosphate</name>
        <dbReference type="ChEBI" id="CHEBI:62899"/>
    </ligand>
</feature>
<evidence type="ECO:0000256" key="11">
    <source>
        <dbReference type="RuleBase" id="RU004253"/>
    </source>
</evidence>
<evidence type="ECO:0000259" key="12">
    <source>
        <dbReference type="Pfam" id="PF02581"/>
    </source>
</evidence>
<dbReference type="FunFam" id="3.20.20.70:FF:000096">
    <property type="entry name" value="Thiamine-phosphate synthase"/>
    <property type="match status" value="1"/>
</dbReference>
<comment type="cofactor">
    <cofactor evidence="9">
        <name>Mg(2+)</name>
        <dbReference type="ChEBI" id="CHEBI:18420"/>
    </cofactor>
    <text evidence="9">Binds 1 Mg(2+) ion per subunit.</text>
</comment>
<dbReference type="InterPro" id="IPR022998">
    <property type="entry name" value="ThiamineP_synth_TenI"/>
</dbReference>
<comment type="pathway">
    <text evidence="1 9 11">Cofactor biosynthesis; thiamine diphosphate biosynthesis; thiamine phosphate from 4-amino-2-methyl-5-diphosphomethylpyrimidine and 4-methyl-5-(2-phosphoethyl)-thiazole: step 1/1.</text>
</comment>
<dbReference type="Gene3D" id="3.20.20.70">
    <property type="entry name" value="Aldolase class I"/>
    <property type="match status" value="1"/>
</dbReference>
<feature type="binding site" evidence="9">
    <location>
        <position position="93"/>
    </location>
    <ligand>
        <name>Mg(2+)</name>
        <dbReference type="ChEBI" id="CHEBI:18420"/>
    </ligand>
</feature>
<feature type="binding site" evidence="9">
    <location>
        <begin position="41"/>
        <end position="45"/>
    </location>
    <ligand>
        <name>4-amino-2-methyl-5-(diphosphooxymethyl)pyrimidine</name>
        <dbReference type="ChEBI" id="CHEBI:57841"/>
    </ligand>
</feature>
<evidence type="ECO:0000256" key="10">
    <source>
        <dbReference type="RuleBase" id="RU003826"/>
    </source>
</evidence>
<dbReference type="AlphaFoldDB" id="A0A498R6I6"/>
<evidence type="ECO:0000313" key="14">
    <source>
        <dbReference type="Proteomes" id="UP000277811"/>
    </source>
</evidence>
<dbReference type="UniPathway" id="UPA00060">
    <property type="reaction ID" value="UER00141"/>
</dbReference>
<evidence type="ECO:0000256" key="6">
    <source>
        <dbReference type="ARBA" id="ARBA00047334"/>
    </source>
</evidence>
<comment type="function">
    <text evidence="9">Condenses 4-methyl-5-(beta-hydroxyethyl)thiazole monophosphate (THZ-P) and 2-methyl-4-amino-5-hydroxymethyl pyrimidine pyrophosphate (HMP-PP) to form thiamine monophosphate (TMP).</text>
</comment>
<evidence type="ECO:0000256" key="4">
    <source>
        <dbReference type="ARBA" id="ARBA00022842"/>
    </source>
</evidence>
<evidence type="ECO:0000256" key="9">
    <source>
        <dbReference type="HAMAP-Rule" id="MF_00097"/>
    </source>
</evidence>
<dbReference type="InterPro" id="IPR013785">
    <property type="entry name" value="Aldolase_TIM"/>
</dbReference>
<name>A0A498R6I6_9FIRM</name>
<dbReference type="InterPro" id="IPR036206">
    <property type="entry name" value="ThiamineP_synth_sf"/>
</dbReference>
<dbReference type="SUPFAM" id="SSF51391">
    <property type="entry name" value="Thiamin phosphate synthase"/>
    <property type="match status" value="1"/>
</dbReference>
<evidence type="ECO:0000256" key="2">
    <source>
        <dbReference type="ARBA" id="ARBA00022679"/>
    </source>
</evidence>
<comment type="similarity">
    <text evidence="9 10">Belongs to the thiamine-phosphate synthase family.</text>
</comment>
<dbReference type="PANTHER" id="PTHR20857:SF23">
    <property type="entry name" value="THIAMINE BIOSYNTHETIC BIFUNCTIONAL ENZYME"/>
    <property type="match status" value="1"/>
</dbReference>
<accession>A0A498R6I6</accession>
<dbReference type="EMBL" id="UPPP01000070">
    <property type="protein sequence ID" value="VBB06971.1"/>
    <property type="molecule type" value="Genomic_DNA"/>
</dbReference>
<dbReference type="HAMAP" id="MF_00097">
    <property type="entry name" value="TMP_synthase"/>
    <property type="match status" value="1"/>
</dbReference>